<feature type="transmembrane region" description="Helical" evidence="1">
    <location>
        <begin position="15"/>
        <end position="34"/>
    </location>
</feature>
<gene>
    <name evidence="2" type="ORF">IAA52_13635</name>
</gene>
<keyword evidence="1" id="KW-0472">Membrane</keyword>
<name>A0A9D1CXR6_9FIRM</name>
<dbReference type="AlphaFoldDB" id="A0A9D1CXR6"/>
<dbReference type="Proteomes" id="UP000824260">
    <property type="component" value="Unassembled WGS sequence"/>
</dbReference>
<reference evidence="2" key="2">
    <citation type="journal article" date="2021" name="PeerJ">
        <title>Extensive microbial diversity within the chicken gut microbiome revealed by metagenomics and culture.</title>
        <authorList>
            <person name="Gilroy R."/>
            <person name="Ravi A."/>
            <person name="Getino M."/>
            <person name="Pursley I."/>
            <person name="Horton D.L."/>
            <person name="Alikhan N.F."/>
            <person name="Baker D."/>
            <person name="Gharbi K."/>
            <person name="Hall N."/>
            <person name="Watson M."/>
            <person name="Adriaenssens E.M."/>
            <person name="Foster-Nyarko E."/>
            <person name="Jarju S."/>
            <person name="Secka A."/>
            <person name="Antonio M."/>
            <person name="Oren A."/>
            <person name="Chaudhuri R.R."/>
            <person name="La Ragione R."/>
            <person name="Hildebrand F."/>
            <person name="Pallen M.J."/>
        </authorList>
    </citation>
    <scope>NUCLEOTIDE SEQUENCE</scope>
    <source>
        <strain evidence="2">ChiSjej6B24-2974</strain>
    </source>
</reference>
<protein>
    <submittedName>
        <fullName evidence="2">Uncharacterized protein</fullName>
    </submittedName>
</protein>
<proteinExistence type="predicted"/>
<comment type="caution">
    <text evidence="2">The sequence shown here is derived from an EMBL/GenBank/DDBJ whole genome shotgun (WGS) entry which is preliminary data.</text>
</comment>
<sequence>MQLTQEAKIAPDFSLFRAIFAFAGFVSALSRLPAALGRKSEAFSCFFLSKRLKKPASKAASPSCLGKRLLQAAFARLNRRVAVKYAPVSQSVITSPLSLLFVHNVQDDAAAHHDGAKQYPENGIHAFPSFFIK</sequence>
<evidence type="ECO:0000313" key="3">
    <source>
        <dbReference type="Proteomes" id="UP000824260"/>
    </source>
</evidence>
<evidence type="ECO:0000256" key="1">
    <source>
        <dbReference type="SAM" id="Phobius"/>
    </source>
</evidence>
<keyword evidence="1" id="KW-0812">Transmembrane</keyword>
<reference evidence="2" key="1">
    <citation type="submission" date="2020-10" db="EMBL/GenBank/DDBJ databases">
        <authorList>
            <person name="Gilroy R."/>
        </authorList>
    </citation>
    <scope>NUCLEOTIDE SEQUENCE</scope>
    <source>
        <strain evidence="2">ChiSjej6B24-2974</strain>
    </source>
</reference>
<keyword evidence="1" id="KW-1133">Transmembrane helix</keyword>
<organism evidence="2 3">
    <name type="scientific">Candidatus Pullichristensenella stercorigallinarum</name>
    <dbReference type="NCBI Taxonomy" id="2840909"/>
    <lineage>
        <taxon>Bacteria</taxon>
        <taxon>Bacillati</taxon>
        <taxon>Bacillota</taxon>
        <taxon>Clostridia</taxon>
        <taxon>Candidatus Pullichristensenella</taxon>
    </lineage>
</organism>
<accession>A0A9D1CXR6</accession>
<evidence type="ECO:0000313" key="2">
    <source>
        <dbReference type="EMBL" id="HIQ84126.1"/>
    </source>
</evidence>
<dbReference type="EMBL" id="DVFZ01000127">
    <property type="protein sequence ID" value="HIQ84126.1"/>
    <property type="molecule type" value="Genomic_DNA"/>
</dbReference>